<keyword evidence="5 7" id="KW-1133">Transmembrane helix</keyword>
<accession>A0ABY7BGK3</accession>
<dbReference type="Pfam" id="PF02397">
    <property type="entry name" value="Bac_transf"/>
    <property type="match status" value="1"/>
</dbReference>
<evidence type="ECO:0000256" key="3">
    <source>
        <dbReference type="ARBA" id="ARBA00022679"/>
    </source>
</evidence>
<comment type="similarity">
    <text evidence="2">Belongs to the bacterial sugar transferase family.</text>
</comment>
<dbReference type="EMBL" id="CP113864">
    <property type="protein sequence ID" value="WAM31528.1"/>
    <property type="molecule type" value="Genomic_DNA"/>
</dbReference>
<evidence type="ECO:0000256" key="7">
    <source>
        <dbReference type="SAM" id="Phobius"/>
    </source>
</evidence>
<evidence type="ECO:0000256" key="1">
    <source>
        <dbReference type="ARBA" id="ARBA00004141"/>
    </source>
</evidence>
<reference evidence="9" key="1">
    <citation type="submission" date="2022-12" db="EMBL/GenBank/DDBJ databases">
        <authorList>
            <person name="Bing R.G."/>
            <person name="Willard D.J."/>
            <person name="Manesh M.J.H."/>
            <person name="Laemthong T."/>
            <person name="Crosby J.R."/>
            <person name="Kelly R.M."/>
        </authorList>
    </citation>
    <scope>NUCLEOTIDE SEQUENCE</scope>
    <source>
        <strain evidence="9">DSM 8991</strain>
    </source>
</reference>
<dbReference type="GO" id="GO:0089702">
    <property type="term" value="F:undecaprenyl-phosphate glucose phosphotransferase activity"/>
    <property type="evidence" value="ECO:0007669"/>
    <property type="project" value="UniProtKB-EC"/>
</dbReference>
<feature type="transmembrane region" description="Helical" evidence="7">
    <location>
        <begin position="87"/>
        <end position="105"/>
    </location>
</feature>
<feature type="transmembrane region" description="Helical" evidence="7">
    <location>
        <begin position="12"/>
        <end position="33"/>
    </location>
</feature>
<dbReference type="PANTHER" id="PTHR30576:SF0">
    <property type="entry name" value="UNDECAPRENYL-PHOSPHATE N-ACETYLGALACTOSAMINYL 1-PHOSPHATE TRANSFERASE-RELATED"/>
    <property type="match status" value="1"/>
</dbReference>
<proteinExistence type="inferred from homology"/>
<sequence>MVEMHNLGRLYIKIAKIIDIPAILLSFILSWFIKFNSGLFNKPASLDIQTYLLIVALHVPLYLFFLTVSEKESMRGNFELLSDFVRILRSNIFALLIIVMIFYTLKLIDFSRIFLFIFVILNFLMSILQRLILRRILFSPNSKIISKEKVLFVGQNEISEKLSSIFEKNNYQIIGFVVNESDPMNERVVGKIKDIESIVSNNHVDEIIIVLPLNQEKEINYIVDVCEKYGIRTYLVPDYFKFIPSKAEIEKIDKIPLINIRYSPLDEWTNRFIKRSFDIVVSLLGLILCLPLFIIIAVLIKLTSEGPVFFTQERVGYNRRIFKMHKFRTMYMQDPEEEKVRWTTKDDPRRTPIGKILRRLSLDELPQLWDVLVGNMSLVGPRPERPYFVEKFKEEIPKYMIKHRVRPGITGWAQIHGLRGDTSIEERIKYDIWYIENWSFWLDIKIILATIFGGKFMENAY</sequence>
<feature type="transmembrane region" description="Helical" evidence="7">
    <location>
        <begin position="279"/>
        <end position="300"/>
    </location>
</feature>
<gene>
    <name evidence="9" type="ORF">OTJ99_002418</name>
</gene>
<dbReference type="EC" id="2.7.8.31" evidence="9"/>
<evidence type="ECO:0000256" key="4">
    <source>
        <dbReference type="ARBA" id="ARBA00022692"/>
    </source>
</evidence>
<protein>
    <submittedName>
        <fullName evidence="9">Undecaprenyl-phosphate glucose phosphotransferase</fullName>
        <ecNumber evidence="9">2.7.8.31</ecNumber>
    </submittedName>
</protein>
<keyword evidence="3 9" id="KW-0808">Transferase</keyword>
<feature type="domain" description="Bacterial sugar transferase" evidence="8">
    <location>
        <begin position="274"/>
        <end position="452"/>
    </location>
</feature>
<dbReference type="InterPro" id="IPR017473">
    <property type="entry name" value="Undecaprenyl-P_gluc_Ptfrase"/>
</dbReference>
<dbReference type="Proteomes" id="UP001164745">
    <property type="component" value="Chromosome"/>
</dbReference>
<evidence type="ECO:0000259" key="8">
    <source>
        <dbReference type="Pfam" id="PF02397"/>
    </source>
</evidence>
<keyword evidence="10" id="KW-1185">Reference proteome</keyword>
<dbReference type="Pfam" id="PF13727">
    <property type="entry name" value="CoA_binding_3"/>
    <property type="match status" value="1"/>
</dbReference>
<organism evidence="9 10">
    <name type="scientific">Caldicellulosiruptor naganoensis</name>
    <dbReference type="NCBI Taxonomy" id="29324"/>
    <lineage>
        <taxon>Bacteria</taxon>
        <taxon>Bacillati</taxon>
        <taxon>Bacillota</taxon>
        <taxon>Bacillota incertae sedis</taxon>
        <taxon>Caldicellulosiruptorales</taxon>
        <taxon>Caldicellulosiruptoraceae</taxon>
        <taxon>Caldicellulosiruptor</taxon>
    </lineage>
</organism>
<feature type="transmembrane region" description="Helical" evidence="7">
    <location>
        <begin position="48"/>
        <end position="66"/>
    </location>
</feature>
<evidence type="ECO:0000313" key="9">
    <source>
        <dbReference type="EMBL" id="WAM31528.1"/>
    </source>
</evidence>
<evidence type="ECO:0000256" key="5">
    <source>
        <dbReference type="ARBA" id="ARBA00022989"/>
    </source>
</evidence>
<dbReference type="PANTHER" id="PTHR30576">
    <property type="entry name" value="COLANIC BIOSYNTHESIS UDP-GLUCOSE LIPID CARRIER TRANSFERASE"/>
    <property type="match status" value="1"/>
</dbReference>
<evidence type="ECO:0000313" key="10">
    <source>
        <dbReference type="Proteomes" id="UP001164745"/>
    </source>
</evidence>
<feature type="transmembrane region" description="Helical" evidence="7">
    <location>
        <begin position="111"/>
        <end position="133"/>
    </location>
</feature>
<keyword evidence="6 7" id="KW-0472">Membrane</keyword>
<comment type="subcellular location">
    <subcellularLocation>
        <location evidence="1">Membrane</location>
        <topology evidence="1">Multi-pass membrane protein</topology>
    </subcellularLocation>
</comment>
<dbReference type="InterPro" id="IPR003362">
    <property type="entry name" value="Bact_transf"/>
</dbReference>
<keyword evidence="4 7" id="KW-0812">Transmembrane</keyword>
<evidence type="ECO:0000256" key="2">
    <source>
        <dbReference type="ARBA" id="ARBA00006464"/>
    </source>
</evidence>
<dbReference type="InterPro" id="IPR017475">
    <property type="entry name" value="EPS_sugar_tfrase"/>
</dbReference>
<evidence type="ECO:0000256" key="6">
    <source>
        <dbReference type="ARBA" id="ARBA00023136"/>
    </source>
</evidence>
<dbReference type="NCBIfam" id="TIGR03023">
    <property type="entry name" value="WcaJ_sugtrans"/>
    <property type="match status" value="1"/>
</dbReference>
<dbReference type="NCBIfam" id="TIGR03025">
    <property type="entry name" value="EPS_sugtrans"/>
    <property type="match status" value="1"/>
</dbReference>
<name>A0ABY7BGK3_9FIRM</name>
<dbReference type="Gene3D" id="3.40.50.720">
    <property type="entry name" value="NAD(P)-binding Rossmann-like Domain"/>
    <property type="match status" value="1"/>
</dbReference>